<dbReference type="KEGG" id="bhc:JFL75_09460"/>
<dbReference type="GO" id="GO:0005737">
    <property type="term" value="C:cytoplasm"/>
    <property type="evidence" value="ECO:0007669"/>
    <property type="project" value="UniProtKB-SubCell"/>
</dbReference>
<protein>
    <recommendedName>
        <fullName evidence="2 6">Ornithine carbamoyltransferase</fullName>
        <shortName evidence="6">OTCase</shortName>
        <ecNumber evidence="2 6">2.1.3.3</ecNumber>
    </recommendedName>
</protein>
<dbReference type="GO" id="GO:0042450">
    <property type="term" value="P:L-arginine biosynthetic process via ornithine"/>
    <property type="evidence" value="ECO:0007669"/>
    <property type="project" value="UniProtKB-UniRule"/>
</dbReference>
<feature type="binding site" evidence="6">
    <location>
        <begin position="136"/>
        <end position="139"/>
    </location>
    <ligand>
        <name>carbamoyl phosphate</name>
        <dbReference type="ChEBI" id="CHEBI:58228"/>
    </ligand>
</feature>
<feature type="binding site" evidence="6">
    <location>
        <position position="300"/>
    </location>
    <ligand>
        <name>carbamoyl phosphate</name>
        <dbReference type="ChEBI" id="CHEBI:58228"/>
    </ligand>
</feature>
<dbReference type="PANTHER" id="PTHR45753:SF2">
    <property type="entry name" value="ORNITHINE CARBAMOYLTRANSFERASE"/>
    <property type="match status" value="1"/>
</dbReference>
<feature type="domain" description="Aspartate/ornithine carbamoyltransferase carbamoyl-P binding" evidence="8">
    <location>
        <begin position="9"/>
        <end position="149"/>
    </location>
</feature>
<comment type="catalytic activity">
    <reaction evidence="5 6">
        <text>carbamoyl phosphate + L-ornithine = L-citrulline + phosphate + H(+)</text>
        <dbReference type="Rhea" id="RHEA:19513"/>
        <dbReference type="ChEBI" id="CHEBI:15378"/>
        <dbReference type="ChEBI" id="CHEBI:43474"/>
        <dbReference type="ChEBI" id="CHEBI:46911"/>
        <dbReference type="ChEBI" id="CHEBI:57743"/>
        <dbReference type="ChEBI" id="CHEBI:58228"/>
        <dbReference type="EC" id="2.1.3.3"/>
    </reaction>
</comment>
<reference evidence="9" key="1">
    <citation type="submission" date="2021-01" db="EMBL/GenBank/DDBJ databases">
        <title>Description of Breznakiella homolactica.</title>
        <authorList>
            <person name="Song Y."/>
            <person name="Brune A."/>
        </authorList>
    </citation>
    <scope>NUCLEOTIDE SEQUENCE</scope>
    <source>
        <strain evidence="9">RmG30</strain>
    </source>
</reference>
<evidence type="ECO:0000256" key="1">
    <source>
        <dbReference type="ARBA" id="ARBA00007805"/>
    </source>
</evidence>
<dbReference type="GO" id="GO:0019240">
    <property type="term" value="P:citrulline biosynthetic process"/>
    <property type="evidence" value="ECO:0007669"/>
    <property type="project" value="TreeGrafter"/>
</dbReference>
<dbReference type="PROSITE" id="PS00097">
    <property type="entry name" value="CARBAMOYLTRANSFERASE"/>
    <property type="match status" value="1"/>
</dbReference>
<accession>A0A7T7XRG0</accession>
<dbReference type="InterPro" id="IPR036901">
    <property type="entry name" value="Asp/Orn_carbamoylTrfase_sf"/>
</dbReference>
<dbReference type="Pfam" id="PF02729">
    <property type="entry name" value="OTCace_N"/>
    <property type="match status" value="1"/>
</dbReference>
<feature type="domain" description="Aspartate/ornithine carbamoyltransferase Asp/Orn-binding" evidence="7">
    <location>
        <begin position="156"/>
        <end position="310"/>
    </location>
</feature>
<dbReference type="InterPro" id="IPR006132">
    <property type="entry name" value="Asp/Orn_carbamoyltranf_P-bd"/>
</dbReference>
<organism evidence="9 10">
    <name type="scientific">Breznakiella homolactica</name>
    <dbReference type="NCBI Taxonomy" id="2798577"/>
    <lineage>
        <taxon>Bacteria</taxon>
        <taxon>Pseudomonadati</taxon>
        <taxon>Spirochaetota</taxon>
        <taxon>Spirochaetia</taxon>
        <taxon>Spirochaetales</taxon>
        <taxon>Breznakiellaceae</taxon>
        <taxon>Breznakiella</taxon>
    </lineage>
</organism>
<dbReference type="PRINTS" id="PR00100">
    <property type="entry name" value="AOTCASE"/>
</dbReference>
<keyword evidence="3" id="KW-0056">Arginine metabolism</keyword>
<evidence type="ECO:0000256" key="5">
    <source>
        <dbReference type="ARBA" id="ARBA00048772"/>
    </source>
</evidence>
<dbReference type="GO" id="GO:0016597">
    <property type="term" value="F:amino acid binding"/>
    <property type="evidence" value="ECO:0007669"/>
    <property type="project" value="InterPro"/>
</dbReference>
<dbReference type="Proteomes" id="UP000595917">
    <property type="component" value="Chromosome"/>
</dbReference>
<dbReference type="InterPro" id="IPR006130">
    <property type="entry name" value="Asp/Orn_carbamoylTrfase"/>
</dbReference>
<dbReference type="GO" id="GO:0004585">
    <property type="term" value="F:ornithine carbamoyltransferase activity"/>
    <property type="evidence" value="ECO:0007669"/>
    <property type="project" value="UniProtKB-UniRule"/>
</dbReference>
<evidence type="ECO:0000256" key="4">
    <source>
        <dbReference type="ARBA" id="ARBA00022679"/>
    </source>
</evidence>
<comment type="subcellular location">
    <subcellularLocation>
        <location evidence="6">Cytoplasm</location>
    </subcellularLocation>
</comment>
<dbReference type="NCBIfam" id="NF001986">
    <property type="entry name" value="PRK00779.1"/>
    <property type="match status" value="1"/>
</dbReference>
<feature type="binding site" evidence="6">
    <location>
        <position position="109"/>
    </location>
    <ligand>
        <name>carbamoyl phosphate</name>
        <dbReference type="ChEBI" id="CHEBI:58228"/>
    </ligand>
</feature>
<dbReference type="Gene3D" id="3.40.50.1370">
    <property type="entry name" value="Aspartate/ornithine carbamoyltransferase"/>
    <property type="match status" value="2"/>
</dbReference>
<evidence type="ECO:0000256" key="6">
    <source>
        <dbReference type="HAMAP-Rule" id="MF_01109"/>
    </source>
</evidence>
<dbReference type="AlphaFoldDB" id="A0A7T7XRG0"/>
<sequence length="314" mass="34542">MNAETLKGRSLLTWLDYSAEEIRYFLDLSHRVKQEKKRGENRQRFTGKTIALLFEKRSTRTRCAFETAFGEEGGHPVFLSTQDIQLGAKESVEDTARVLGRMFDAIQFRGFSQKTAETLAEHGGVPVYNGLTDSYHPTQALADLMTLEENFGTGPGKKLVFAGDGRNNVARSLLVISAKMGINCTIITPAELHPDAELMASCREIAAGTGAELTITADLGAAAGADAVYTDVWVSMGEESERERRISLLKPYQVNQALMDRTGRKDSIFLHCLPAVKGEEVTADVIDGPQSRAWDQAENRKHTIKAIMLATMGL</sequence>
<evidence type="ECO:0000313" key="9">
    <source>
        <dbReference type="EMBL" id="QQO11123.1"/>
    </source>
</evidence>
<name>A0A7T7XRG0_9SPIR</name>
<evidence type="ECO:0000259" key="7">
    <source>
        <dbReference type="Pfam" id="PF00185"/>
    </source>
</evidence>
<dbReference type="InterPro" id="IPR002292">
    <property type="entry name" value="Orn/put_carbamltrans"/>
</dbReference>
<evidence type="ECO:0000259" key="8">
    <source>
        <dbReference type="Pfam" id="PF02729"/>
    </source>
</evidence>
<comment type="similarity">
    <text evidence="1 6">Belongs to the aspartate/ornithine carbamoyltransferase superfamily. OTCase family.</text>
</comment>
<feature type="binding site" evidence="6">
    <location>
        <begin position="235"/>
        <end position="236"/>
    </location>
    <ligand>
        <name>L-ornithine</name>
        <dbReference type="ChEBI" id="CHEBI:46911"/>
    </ligand>
</feature>
<dbReference type="SUPFAM" id="SSF53671">
    <property type="entry name" value="Aspartate/ornithine carbamoyltransferase"/>
    <property type="match status" value="1"/>
</dbReference>
<dbReference type="Pfam" id="PF00185">
    <property type="entry name" value="OTCace"/>
    <property type="match status" value="1"/>
</dbReference>
<feature type="binding site" evidence="6">
    <location>
        <begin position="272"/>
        <end position="273"/>
    </location>
    <ligand>
        <name>carbamoyl phosphate</name>
        <dbReference type="ChEBI" id="CHEBI:58228"/>
    </ligand>
</feature>
<dbReference type="PANTHER" id="PTHR45753">
    <property type="entry name" value="ORNITHINE CARBAMOYLTRANSFERASE, MITOCHONDRIAL"/>
    <property type="match status" value="1"/>
</dbReference>
<feature type="binding site" evidence="6">
    <location>
        <begin position="58"/>
        <end position="61"/>
    </location>
    <ligand>
        <name>carbamoyl phosphate</name>
        <dbReference type="ChEBI" id="CHEBI:58228"/>
    </ligand>
</feature>
<dbReference type="EC" id="2.1.3.3" evidence="2 6"/>
<dbReference type="NCBIfam" id="TIGR00658">
    <property type="entry name" value="orni_carb_tr"/>
    <property type="match status" value="1"/>
</dbReference>
<dbReference type="EMBL" id="CP067089">
    <property type="protein sequence ID" value="QQO11123.1"/>
    <property type="molecule type" value="Genomic_DNA"/>
</dbReference>
<proteinExistence type="inferred from homology"/>
<keyword evidence="6" id="KW-0963">Cytoplasm</keyword>
<evidence type="ECO:0000256" key="3">
    <source>
        <dbReference type="ARBA" id="ARBA00022503"/>
    </source>
</evidence>
<feature type="binding site" evidence="6">
    <location>
        <position position="231"/>
    </location>
    <ligand>
        <name>L-ornithine</name>
        <dbReference type="ChEBI" id="CHEBI:46911"/>
    </ligand>
</feature>
<keyword evidence="4 6" id="KW-0808">Transferase</keyword>
<dbReference type="RefSeq" id="WP_215628432.1">
    <property type="nucleotide sequence ID" value="NZ_CP067089.2"/>
</dbReference>
<feature type="binding site" evidence="6">
    <location>
        <position position="85"/>
    </location>
    <ligand>
        <name>carbamoyl phosphate</name>
        <dbReference type="ChEBI" id="CHEBI:58228"/>
    </ligand>
</feature>
<dbReference type="InterPro" id="IPR024904">
    <property type="entry name" value="OTCase_ArgI"/>
</dbReference>
<keyword evidence="10" id="KW-1185">Reference proteome</keyword>
<dbReference type="InterPro" id="IPR006131">
    <property type="entry name" value="Asp_carbamoyltransf_Asp/Orn-bd"/>
</dbReference>
<gene>
    <name evidence="9" type="primary">argF</name>
    <name evidence="9" type="ORF">JFL75_09460</name>
</gene>
<dbReference type="PRINTS" id="PR00102">
    <property type="entry name" value="OTCASE"/>
</dbReference>
<dbReference type="FunFam" id="3.40.50.1370:FF:000008">
    <property type="entry name" value="Ornithine carbamoyltransferase"/>
    <property type="match status" value="1"/>
</dbReference>
<dbReference type="HAMAP" id="MF_01109">
    <property type="entry name" value="OTCase"/>
    <property type="match status" value="1"/>
</dbReference>
<evidence type="ECO:0000256" key="2">
    <source>
        <dbReference type="ARBA" id="ARBA00013007"/>
    </source>
</evidence>
<feature type="binding site" evidence="6">
    <location>
        <position position="168"/>
    </location>
    <ligand>
        <name>L-ornithine</name>
        <dbReference type="ChEBI" id="CHEBI:46911"/>
    </ligand>
</feature>
<evidence type="ECO:0000313" key="10">
    <source>
        <dbReference type="Proteomes" id="UP000595917"/>
    </source>
</evidence>